<dbReference type="GO" id="GO:0004802">
    <property type="term" value="F:transketolase activity"/>
    <property type="evidence" value="ECO:0007669"/>
    <property type="project" value="UniProtKB-EC"/>
</dbReference>
<dbReference type="InterPro" id="IPR049557">
    <property type="entry name" value="Transketolase_CS"/>
</dbReference>
<dbReference type="InterPro" id="IPR005474">
    <property type="entry name" value="Transketolase_N"/>
</dbReference>
<gene>
    <name evidence="11" type="primary">tkt</name>
    <name evidence="11" type="ORF">KQI68_08590</name>
</gene>
<evidence type="ECO:0000313" key="11">
    <source>
        <dbReference type="EMBL" id="MBU5669890.1"/>
    </source>
</evidence>
<dbReference type="EC" id="2.2.1.1" evidence="2 8"/>
<comment type="cofactor">
    <cofactor evidence="9">
        <name>thiamine diphosphate</name>
        <dbReference type="ChEBI" id="CHEBI:58937"/>
    </cofactor>
    <text evidence="9">Binds 1 thiamine pyrophosphate per subunit.</text>
</comment>
<dbReference type="CDD" id="cd02012">
    <property type="entry name" value="TPP_TK"/>
    <property type="match status" value="1"/>
</dbReference>
<evidence type="ECO:0000256" key="7">
    <source>
        <dbReference type="ARBA" id="ARBA00049473"/>
    </source>
</evidence>
<keyword evidence="12" id="KW-1185">Reference proteome</keyword>
<dbReference type="InterPro" id="IPR033247">
    <property type="entry name" value="Transketolase_fam"/>
</dbReference>
<proteinExistence type="inferred from homology"/>
<evidence type="ECO:0000256" key="3">
    <source>
        <dbReference type="ARBA" id="ARBA00022679"/>
    </source>
</evidence>
<dbReference type="InterPro" id="IPR020826">
    <property type="entry name" value="Transketolase_BS"/>
</dbReference>
<keyword evidence="9" id="KW-0106">Calcium</keyword>
<accession>A0ABS6FI88</accession>
<evidence type="ECO:0000313" key="12">
    <source>
        <dbReference type="Proteomes" id="UP000783742"/>
    </source>
</evidence>
<sequence length="650" mass="71703">MNIDNKAINTIRMLSVDQIESANSGHPGLPLGAAPMAYALFKNHIIRDAHDMDWHNRDRFILSAGHGSALLYSLLHVFGYGLTIDDLKDFRQLDSKTPGHPEYGHTRGVEATTGPLGQGIAMAVGMALAEEKLASIYNKDDLKLVDHYTYTIVGDGCLMEGISNEASSLAGTLKLKKLIVLYDSNRISIEGSTDLAFSENVLDRYKALGWDVFTVEDGNNLDDINAKIEEAKKSDKPAIIEVKTKIGFGSPREDTAKAHGEPLGAEGRKATREFYEVLDEDFYISDEVSEYFEKLIEDNTKKANQKKEIEKEYAKKYPEEYEKFINSLNPEKTELLEEDYYKSFEKDMATRSVSGEVLNKLAKDNKLIFGGSADLGPSNKTTLKGEEYFSTENRAGRNLTFGVREHAMGAITNGILLHGGLKTYAATFLVFSDYLKPTIRLASLMNIPNVFIFTHDSIGVGEDGPTHEPIEHLAMLRSIPGVIVLRPADGCETAASLNIAFNSKSTPVVLALSRQNLPQLENSSKDGLKRGAYIIKKEEGELEKIVIATGSEVSLAVEAAKDMKGVRVVSMPSMELFDAQSSDYKEEILPKNITKRISIEALSSFGWHKYVGLSGLTISLDGFGASGKGAEVFERFGFTVENIKKKIEEF</sequence>
<evidence type="ECO:0000256" key="4">
    <source>
        <dbReference type="ARBA" id="ARBA00022723"/>
    </source>
</evidence>
<dbReference type="PANTHER" id="PTHR43522:SF2">
    <property type="entry name" value="TRANSKETOLASE 1-RELATED"/>
    <property type="match status" value="1"/>
</dbReference>
<dbReference type="Pfam" id="PF02779">
    <property type="entry name" value="Transket_pyr"/>
    <property type="match status" value="1"/>
</dbReference>
<comment type="similarity">
    <text evidence="9">Belongs to the transketolase family.</text>
</comment>
<evidence type="ECO:0000256" key="6">
    <source>
        <dbReference type="ARBA" id="ARBA00023052"/>
    </source>
</evidence>
<protein>
    <recommendedName>
        <fullName evidence="2 8">Transketolase</fullName>
        <ecNumber evidence="2 8">2.2.1.1</ecNumber>
    </recommendedName>
</protein>
<keyword evidence="5 9" id="KW-0460">Magnesium</keyword>
<comment type="catalytic activity">
    <reaction evidence="7 9">
        <text>D-sedoheptulose 7-phosphate + D-glyceraldehyde 3-phosphate = aldehydo-D-ribose 5-phosphate + D-xylulose 5-phosphate</text>
        <dbReference type="Rhea" id="RHEA:10508"/>
        <dbReference type="ChEBI" id="CHEBI:57483"/>
        <dbReference type="ChEBI" id="CHEBI:57737"/>
        <dbReference type="ChEBI" id="CHEBI:58273"/>
        <dbReference type="ChEBI" id="CHEBI:59776"/>
        <dbReference type="EC" id="2.2.1.1"/>
    </reaction>
</comment>
<dbReference type="Pfam" id="PF22613">
    <property type="entry name" value="Transketolase_C_1"/>
    <property type="match status" value="1"/>
</dbReference>
<keyword evidence="3 9" id="KW-0808">Transferase</keyword>
<name>A0ABS6FI88_9FIRM</name>
<evidence type="ECO:0000256" key="2">
    <source>
        <dbReference type="ARBA" id="ARBA00013152"/>
    </source>
</evidence>
<dbReference type="RefSeq" id="WP_216549723.1">
    <property type="nucleotide sequence ID" value="NZ_JAHLQO010000005.1"/>
</dbReference>
<dbReference type="EMBL" id="JAHLQO010000005">
    <property type="protein sequence ID" value="MBU5669890.1"/>
    <property type="molecule type" value="Genomic_DNA"/>
</dbReference>
<comment type="function">
    <text evidence="9">Catalyzes the transfer of a two-carbon ketol group from a ketose donor to an aldose acceptor, via a covalent intermediate with the cofactor thiamine pyrophosphate.</text>
</comment>
<dbReference type="SMART" id="SM00861">
    <property type="entry name" value="Transket_pyr"/>
    <property type="match status" value="1"/>
</dbReference>
<comment type="subunit">
    <text evidence="1 9">Homodimer.</text>
</comment>
<evidence type="ECO:0000256" key="9">
    <source>
        <dbReference type="RuleBase" id="RU004996"/>
    </source>
</evidence>
<dbReference type="InterPro" id="IPR055152">
    <property type="entry name" value="Transketolase-like_C_2"/>
</dbReference>
<evidence type="ECO:0000256" key="5">
    <source>
        <dbReference type="ARBA" id="ARBA00022842"/>
    </source>
</evidence>
<organism evidence="11 12">
    <name type="scientific">Peptoniphilus ovalis</name>
    <dbReference type="NCBI Taxonomy" id="2841503"/>
    <lineage>
        <taxon>Bacteria</taxon>
        <taxon>Bacillati</taxon>
        <taxon>Bacillota</taxon>
        <taxon>Tissierellia</taxon>
        <taxon>Tissierellales</taxon>
        <taxon>Peptoniphilaceae</taxon>
        <taxon>Peptoniphilus</taxon>
    </lineage>
</organism>
<dbReference type="Pfam" id="PF00456">
    <property type="entry name" value="Transketolase_N"/>
    <property type="match status" value="1"/>
</dbReference>
<reference evidence="11 12" key="1">
    <citation type="submission" date="2021-06" db="EMBL/GenBank/DDBJ databases">
        <authorList>
            <person name="Sun Q."/>
            <person name="Li D."/>
        </authorList>
    </citation>
    <scope>NUCLEOTIDE SEQUENCE [LARGE SCALE GENOMIC DNA]</scope>
    <source>
        <strain evidence="11 12">MSJ-1</strain>
    </source>
</reference>
<comment type="caution">
    <text evidence="11">The sequence shown here is derived from an EMBL/GenBank/DDBJ whole genome shotgun (WGS) entry which is preliminary data.</text>
</comment>
<evidence type="ECO:0000256" key="1">
    <source>
        <dbReference type="ARBA" id="ARBA00011738"/>
    </source>
</evidence>
<feature type="domain" description="Transketolase-like pyrimidine-binding" evidence="10">
    <location>
        <begin position="348"/>
        <end position="519"/>
    </location>
</feature>
<keyword evidence="4 9" id="KW-0479">Metal-binding</keyword>
<dbReference type="Proteomes" id="UP000783742">
    <property type="component" value="Unassembled WGS sequence"/>
</dbReference>
<keyword evidence="6 9" id="KW-0786">Thiamine pyrophosphate</keyword>
<evidence type="ECO:0000259" key="10">
    <source>
        <dbReference type="SMART" id="SM00861"/>
    </source>
</evidence>
<evidence type="ECO:0000256" key="8">
    <source>
        <dbReference type="NCBIfam" id="TIGR00232"/>
    </source>
</evidence>
<comment type="cofactor">
    <cofactor evidence="9">
        <name>Mg(2+)</name>
        <dbReference type="ChEBI" id="CHEBI:18420"/>
    </cofactor>
    <cofactor evidence="9">
        <name>Ca(2+)</name>
        <dbReference type="ChEBI" id="CHEBI:29108"/>
    </cofactor>
    <cofactor evidence="9">
        <name>Mn(2+)</name>
        <dbReference type="ChEBI" id="CHEBI:29035"/>
    </cofactor>
    <cofactor evidence="9">
        <name>Co(2+)</name>
        <dbReference type="ChEBI" id="CHEBI:48828"/>
    </cofactor>
    <text evidence="9">Binds 1 Mg(2+) ion per subunit. Can also utilize other divalent metal cations, such as Ca(2+), Mn(2+) and Co(2+).</text>
</comment>
<dbReference type="PANTHER" id="PTHR43522">
    <property type="entry name" value="TRANSKETOLASE"/>
    <property type="match status" value="1"/>
</dbReference>
<dbReference type="NCBIfam" id="TIGR00232">
    <property type="entry name" value="tktlase_bact"/>
    <property type="match status" value="1"/>
</dbReference>
<dbReference type="InterPro" id="IPR005478">
    <property type="entry name" value="Transketolase_bac-like"/>
</dbReference>
<dbReference type="CDD" id="cd07033">
    <property type="entry name" value="TPP_PYR_DXS_TK_like"/>
    <property type="match status" value="1"/>
</dbReference>
<dbReference type="PROSITE" id="PS00801">
    <property type="entry name" value="TRANSKETOLASE_1"/>
    <property type="match status" value="1"/>
</dbReference>
<dbReference type="InterPro" id="IPR005475">
    <property type="entry name" value="Transketolase-like_Pyr-bd"/>
</dbReference>
<dbReference type="PROSITE" id="PS00802">
    <property type="entry name" value="TRANSKETOLASE_2"/>
    <property type="match status" value="1"/>
</dbReference>